<gene>
    <name evidence="2" type="ORF">PVAP13_9NG292400</name>
</gene>
<proteinExistence type="predicted"/>
<dbReference type="AlphaFoldDB" id="A0A8T0MLY3"/>
<reference evidence="2" key="1">
    <citation type="submission" date="2020-05" db="EMBL/GenBank/DDBJ databases">
        <title>WGS assembly of Panicum virgatum.</title>
        <authorList>
            <person name="Lovell J.T."/>
            <person name="Jenkins J."/>
            <person name="Shu S."/>
            <person name="Juenger T.E."/>
            <person name="Schmutz J."/>
        </authorList>
    </citation>
    <scope>NUCLEOTIDE SEQUENCE</scope>
    <source>
        <strain evidence="2">AP13</strain>
    </source>
</reference>
<comment type="caution">
    <text evidence="2">The sequence shown here is derived from an EMBL/GenBank/DDBJ whole genome shotgun (WGS) entry which is preliminary data.</text>
</comment>
<evidence type="ECO:0000256" key="1">
    <source>
        <dbReference type="SAM" id="MobiDB-lite"/>
    </source>
</evidence>
<dbReference type="EMBL" id="CM029054">
    <property type="protein sequence ID" value="KAG2537373.1"/>
    <property type="molecule type" value="Genomic_DNA"/>
</dbReference>
<feature type="compositionally biased region" description="Low complexity" evidence="1">
    <location>
        <begin position="58"/>
        <end position="69"/>
    </location>
</feature>
<feature type="compositionally biased region" description="Basic and acidic residues" evidence="1">
    <location>
        <begin position="8"/>
        <end position="26"/>
    </location>
</feature>
<feature type="compositionally biased region" description="Low complexity" evidence="1">
    <location>
        <begin position="123"/>
        <end position="136"/>
    </location>
</feature>
<evidence type="ECO:0000313" key="3">
    <source>
        <dbReference type="Proteomes" id="UP000823388"/>
    </source>
</evidence>
<name>A0A8T0MLY3_PANVG</name>
<accession>A0A8T0MLY3</accession>
<sequence length="159" mass="16994">MPIGKGKLTGEQRGTVDDADEPEKPPKPQANQRTLVTPRKQKPHLFQAGSGTALEDPTVGARAEAGTVTAEEEGGADLAGRAPAASPDPPWRDASFAAASPKPTRIHRHQRRRRPRSTLFCHCTATSCSPSPASTTETERRTKISPQRQLDAVDKGAKA</sequence>
<keyword evidence="3" id="KW-1185">Reference proteome</keyword>
<evidence type="ECO:0000313" key="2">
    <source>
        <dbReference type="EMBL" id="KAG2537373.1"/>
    </source>
</evidence>
<feature type="compositionally biased region" description="Basic residues" evidence="1">
    <location>
        <begin position="104"/>
        <end position="116"/>
    </location>
</feature>
<protein>
    <submittedName>
        <fullName evidence="2">Uncharacterized protein</fullName>
    </submittedName>
</protein>
<dbReference type="Proteomes" id="UP000823388">
    <property type="component" value="Chromosome 9N"/>
</dbReference>
<feature type="region of interest" description="Disordered" evidence="1">
    <location>
        <begin position="1"/>
        <end position="159"/>
    </location>
</feature>
<organism evidence="2 3">
    <name type="scientific">Panicum virgatum</name>
    <name type="common">Blackwell switchgrass</name>
    <dbReference type="NCBI Taxonomy" id="38727"/>
    <lineage>
        <taxon>Eukaryota</taxon>
        <taxon>Viridiplantae</taxon>
        <taxon>Streptophyta</taxon>
        <taxon>Embryophyta</taxon>
        <taxon>Tracheophyta</taxon>
        <taxon>Spermatophyta</taxon>
        <taxon>Magnoliopsida</taxon>
        <taxon>Liliopsida</taxon>
        <taxon>Poales</taxon>
        <taxon>Poaceae</taxon>
        <taxon>PACMAD clade</taxon>
        <taxon>Panicoideae</taxon>
        <taxon>Panicodae</taxon>
        <taxon>Paniceae</taxon>
        <taxon>Panicinae</taxon>
        <taxon>Panicum</taxon>
        <taxon>Panicum sect. Hiantes</taxon>
    </lineage>
</organism>